<dbReference type="InterPro" id="IPR005025">
    <property type="entry name" value="FMN_Rdtase-like_dom"/>
</dbReference>
<name>A0AA97P1K7_PYRO3</name>
<dbReference type="InterPro" id="IPR029039">
    <property type="entry name" value="Flavoprotein-like_sf"/>
</dbReference>
<dbReference type="GO" id="GO:0005829">
    <property type="term" value="C:cytosol"/>
    <property type="evidence" value="ECO:0007669"/>
    <property type="project" value="TreeGrafter"/>
</dbReference>
<gene>
    <name evidence="2" type="ORF">OOU_Y34scaffold00451g10</name>
</gene>
<dbReference type="Proteomes" id="UP000011086">
    <property type="component" value="Unassembled WGS sequence"/>
</dbReference>
<dbReference type="SUPFAM" id="SSF52218">
    <property type="entry name" value="Flavoproteins"/>
    <property type="match status" value="1"/>
</dbReference>
<dbReference type="AlphaFoldDB" id="A0AA97P1K7"/>
<organism evidence="2">
    <name type="scientific">Pyricularia oryzae (strain Y34)</name>
    <name type="common">Rice blast fungus</name>
    <name type="synonym">Magnaporthe oryzae</name>
    <dbReference type="NCBI Taxonomy" id="1143189"/>
    <lineage>
        <taxon>Eukaryota</taxon>
        <taxon>Fungi</taxon>
        <taxon>Dikarya</taxon>
        <taxon>Ascomycota</taxon>
        <taxon>Pezizomycotina</taxon>
        <taxon>Sordariomycetes</taxon>
        <taxon>Sordariomycetidae</taxon>
        <taxon>Magnaporthales</taxon>
        <taxon>Pyriculariaceae</taxon>
        <taxon>Pyricularia</taxon>
    </lineage>
</organism>
<accession>A0AA97P1K7</accession>
<evidence type="ECO:0000313" key="2">
    <source>
        <dbReference type="EMBL" id="ELQ40284.1"/>
    </source>
</evidence>
<dbReference type="GO" id="GO:0016491">
    <property type="term" value="F:oxidoreductase activity"/>
    <property type="evidence" value="ECO:0007669"/>
    <property type="project" value="InterPro"/>
</dbReference>
<dbReference type="PANTHER" id="PTHR30543">
    <property type="entry name" value="CHROMATE REDUCTASE"/>
    <property type="match status" value="1"/>
</dbReference>
<dbReference type="PANTHER" id="PTHR30543:SF21">
    <property type="entry name" value="NAD(P)H-DEPENDENT FMN REDUCTASE LOT6"/>
    <property type="match status" value="1"/>
</dbReference>
<protein>
    <recommendedName>
        <fullName evidence="1">NADPH-dependent FMN reductase-like domain-containing protein</fullName>
    </recommendedName>
</protein>
<proteinExistence type="predicted"/>
<reference evidence="2" key="1">
    <citation type="journal article" date="2012" name="PLoS Genet.">
        <title>Comparative analysis of the genomes of two field isolates of the rice blast fungus Magnaporthe oryzae.</title>
        <authorList>
            <person name="Xue M."/>
            <person name="Yang J."/>
            <person name="Li Z."/>
            <person name="Hu S."/>
            <person name="Yao N."/>
            <person name="Dean R.A."/>
            <person name="Zhao W."/>
            <person name="Shen M."/>
            <person name="Zhang H."/>
            <person name="Li C."/>
            <person name="Liu L."/>
            <person name="Cao L."/>
            <person name="Xu X."/>
            <person name="Xing Y."/>
            <person name="Hsiang T."/>
            <person name="Zhang Z."/>
            <person name="Xu J.R."/>
            <person name="Peng Y.L."/>
        </authorList>
    </citation>
    <scope>NUCLEOTIDE SEQUENCE</scope>
    <source>
        <strain evidence="2">Y34</strain>
    </source>
</reference>
<sequence>MSAKKSIAVIAMSVRRPRVGLHVATNVHAVVSKAAGDEFAVKLVDLAEFKLPVYDEELTPAMVTDPQAQYQHEHTKRWSAEIASHDAYVLVLPEYNYSISGGAKNAIDYLYNEWIGKPIVAVTYGIFGGQHVSAAAKQILEGMKLRLAPTRPALGFVGNVAGKDFMLAADGQLGEETKNFILEGDGSKEISKSFDELKALLATPVEANTQ</sequence>
<feature type="domain" description="NADPH-dependent FMN reductase-like" evidence="1">
    <location>
        <begin position="7"/>
        <end position="148"/>
    </location>
</feature>
<dbReference type="EMBL" id="JH793893">
    <property type="protein sequence ID" value="ELQ40284.1"/>
    <property type="molecule type" value="Genomic_DNA"/>
</dbReference>
<dbReference type="GO" id="GO:0010181">
    <property type="term" value="F:FMN binding"/>
    <property type="evidence" value="ECO:0007669"/>
    <property type="project" value="TreeGrafter"/>
</dbReference>
<dbReference type="Gene3D" id="3.40.50.360">
    <property type="match status" value="1"/>
</dbReference>
<evidence type="ECO:0000259" key="1">
    <source>
        <dbReference type="Pfam" id="PF03358"/>
    </source>
</evidence>
<dbReference type="Pfam" id="PF03358">
    <property type="entry name" value="FMN_red"/>
    <property type="match status" value="1"/>
</dbReference>
<dbReference type="InterPro" id="IPR050712">
    <property type="entry name" value="NAD(P)H-dep_reductase"/>
</dbReference>